<accession>A0A0S3S897</accession>
<reference evidence="2 3" key="1">
    <citation type="journal article" date="2015" name="Sci. Rep.">
        <title>The power of single molecule real-time sequencing technology in the de novo assembly of a eukaryotic genome.</title>
        <authorList>
            <person name="Sakai H."/>
            <person name="Naito K."/>
            <person name="Ogiso-Tanaka E."/>
            <person name="Takahashi Y."/>
            <person name="Iseki K."/>
            <person name="Muto C."/>
            <person name="Satou K."/>
            <person name="Teruya K."/>
            <person name="Shiroma A."/>
            <person name="Shimoji M."/>
            <person name="Hirano T."/>
            <person name="Itoh T."/>
            <person name="Kaga A."/>
            <person name="Tomooka N."/>
        </authorList>
    </citation>
    <scope>NUCLEOTIDE SEQUENCE [LARGE SCALE GENOMIC DNA]</scope>
    <source>
        <strain evidence="3">cv. Shumari</strain>
    </source>
</reference>
<sequence length="73" mass="8405">MSFGDDSKVVVKGRGTIRHMQKNGRVGEIRDVYYVPELKSNILSMCQIMEKSNSIFMKNQVLYLKVKHGRLTT</sequence>
<proteinExistence type="predicted"/>
<dbReference type="InterPro" id="IPR054722">
    <property type="entry name" value="PolX-like_BBD"/>
</dbReference>
<evidence type="ECO:0000313" key="2">
    <source>
        <dbReference type="EMBL" id="BAT89021.1"/>
    </source>
</evidence>
<dbReference type="EMBL" id="AP015038">
    <property type="protein sequence ID" value="BAT89021.1"/>
    <property type="molecule type" value="Genomic_DNA"/>
</dbReference>
<name>A0A0S3S897_PHAAN</name>
<dbReference type="Proteomes" id="UP000291084">
    <property type="component" value="Chromosome 5"/>
</dbReference>
<organism evidence="2 3">
    <name type="scientific">Vigna angularis var. angularis</name>
    <dbReference type="NCBI Taxonomy" id="157739"/>
    <lineage>
        <taxon>Eukaryota</taxon>
        <taxon>Viridiplantae</taxon>
        <taxon>Streptophyta</taxon>
        <taxon>Embryophyta</taxon>
        <taxon>Tracheophyta</taxon>
        <taxon>Spermatophyta</taxon>
        <taxon>Magnoliopsida</taxon>
        <taxon>eudicotyledons</taxon>
        <taxon>Gunneridae</taxon>
        <taxon>Pentapetalae</taxon>
        <taxon>rosids</taxon>
        <taxon>fabids</taxon>
        <taxon>Fabales</taxon>
        <taxon>Fabaceae</taxon>
        <taxon>Papilionoideae</taxon>
        <taxon>50 kb inversion clade</taxon>
        <taxon>NPAAA clade</taxon>
        <taxon>indigoferoid/millettioid clade</taxon>
        <taxon>Phaseoleae</taxon>
        <taxon>Vigna</taxon>
    </lineage>
</organism>
<keyword evidence="3" id="KW-1185">Reference proteome</keyword>
<dbReference type="AlphaFoldDB" id="A0A0S3S897"/>
<evidence type="ECO:0000313" key="3">
    <source>
        <dbReference type="Proteomes" id="UP000291084"/>
    </source>
</evidence>
<evidence type="ECO:0000259" key="1">
    <source>
        <dbReference type="Pfam" id="PF22936"/>
    </source>
</evidence>
<gene>
    <name evidence="2" type="primary">Vigan.05G269000</name>
    <name evidence="2" type="ORF">VIGAN_05269000</name>
</gene>
<feature type="domain" description="Retrovirus-related Pol polyprotein from transposon TNT 1-94-like beta-barrel" evidence="1">
    <location>
        <begin position="2"/>
        <end position="51"/>
    </location>
</feature>
<protein>
    <recommendedName>
        <fullName evidence="1">Retrovirus-related Pol polyprotein from transposon TNT 1-94-like beta-barrel domain-containing protein</fullName>
    </recommendedName>
</protein>
<dbReference type="Pfam" id="PF22936">
    <property type="entry name" value="Pol_BBD"/>
    <property type="match status" value="1"/>
</dbReference>